<dbReference type="PROSITE" id="PS50937">
    <property type="entry name" value="HTH_MERR_2"/>
    <property type="match status" value="1"/>
</dbReference>
<dbReference type="RefSeq" id="WP_242383414.1">
    <property type="nucleotide sequence ID" value="NZ_JAKRKC020000002.1"/>
</dbReference>
<keyword evidence="6" id="KW-1185">Reference proteome</keyword>
<dbReference type="Pfam" id="PF13411">
    <property type="entry name" value="MerR_1"/>
    <property type="match status" value="1"/>
</dbReference>
<dbReference type="InterPro" id="IPR009061">
    <property type="entry name" value="DNA-bd_dom_put_sf"/>
</dbReference>
<proteinExistence type="predicted"/>
<dbReference type="PRINTS" id="PR00040">
    <property type="entry name" value="HTHMERR"/>
</dbReference>
<accession>A0ABT0G470</accession>
<feature type="domain" description="HTH merR-type" evidence="4">
    <location>
        <begin position="1"/>
        <end position="69"/>
    </location>
</feature>
<organism evidence="5 6">
    <name type="scientific">Actinomadura luzonensis</name>
    <dbReference type="NCBI Taxonomy" id="2805427"/>
    <lineage>
        <taxon>Bacteria</taxon>
        <taxon>Bacillati</taxon>
        <taxon>Actinomycetota</taxon>
        <taxon>Actinomycetes</taxon>
        <taxon>Streptosporangiales</taxon>
        <taxon>Thermomonosporaceae</taxon>
        <taxon>Actinomadura</taxon>
    </lineage>
</organism>
<evidence type="ECO:0000313" key="5">
    <source>
        <dbReference type="EMBL" id="MCK2219401.1"/>
    </source>
</evidence>
<gene>
    <name evidence="5" type="ORF">MF672_037230</name>
</gene>
<dbReference type="CDD" id="cd00592">
    <property type="entry name" value="HTH_MerR-like"/>
    <property type="match status" value="1"/>
</dbReference>
<evidence type="ECO:0000259" key="4">
    <source>
        <dbReference type="PROSITE" id="PS50937"/>
    </source>
</evidence>
<evidence type="ECO:0000256" key="1">
    <source>
        <dbReference type="ARBA" id="ARBA00023125"/>
    </source>
</evidence>
<name>A0ABT0G470_9ACTN</name>
<sequence length="288" mass="30499">MRIGELAALLGVSTRTVRHYHHQGVLPEPPRLANGYREYGMRDAVALARVRRLVSLGLSLDEARDVVAEDRSRELPEILAEIDADLARQEREIGERRRRLAEVLRRAEAGTLGPADTASPGLLDFLRAVELPASGAAAWDRELLLLMDTVSGAPERGRALALLDGLAADPVAAAAGHAFYRRLDELAEAGPDDPRVGPLAAELADYSLRHLLPAFPSGPAESETAESETAGSEAAGPEAAGWDAAGWDAAGWDAAGWDAAAVEPVLDGLAPAQAAVVRQAVRLIAEAR</sequence>
<evidence type="ECO:0000256" key="2">
    <source>
        <dbReference type="SAM" id="Coils"/>
    </source>
</evidence>
<dbReference type="InterPro" id="IPR047057">
    <property type="entry name" value="MerR_fam"/>
</dbReference>
<reference evidence="5 6" key="1">
    <citation type="submission" date="2022-04" db="EMBL/GenBank/DDBJ databases">
        <title>Genome draft of Actinomadura sp. ATCC 31491.</title>
        <authorList>
            <person name="Shi X."/>
            <person name="Du Y."/>
        </authorList>
    </citation>
    <scope>NUCLEOTIDE SEQUENCE [LARGE SCALE GENOMIC DNA]</scope>
    <source>
        <strain evidence="5 6">ATCC 31491</strain>
    </source>
</reference>
<keyword evidence="1" id="KW-0238">DNA-binding</keyword>
<dbReference type="Proteomes" id="UP001317259">
    <property type="component" value="Unassembled WGS sequence"/>
</dbReference>
<feature type="coiled-coil region" evidence="2">
    <location>
        <begin position="79"/>
        <end position="106"/>
    </location>
</feature>
<dbReference type="InterPro" id="IPR000551">
    <property type="entry name" value="MerR-type_HTH_dom"/>
</dbReference>
<protein>
    <submittedName>
        <fullName evidence="5">MerR family transcriptional regulator</fullName>
    </submittedName>
</protein>
<evidence type="ECO:0000313" key="6">
    <source>
        <dbReference type="Proteomes" id="UP001317259"/>
    </source>
</evidence>
<evidence type="ECO:0000256" key="3">
    <source>
        <dbReference type="SAM" id="MobiDB-lite"/>
    </source>
</evidence>
<dbReference type="Gene3D" id="1.10.1660.10">
    <property type="match status" value="1"/>
</dbReference>
<comment type="caution">
    <text evidence="5">The sequence shown here is derived from an EMBL/GenBank/DDBJ whole genome shotgun (WGS) entry which is preliminary data.</text>
</comment>
<dbReference type="EMBL" id="JAKRKC020000002">
    <property type="protein sequence ID" value="MCK2219401.1"/>
    <property type="molecule type" value="Genomic_DNA"/>
</dbReference>
<dbReference type="SUPFAM" id="SSF46955">
    <property type="entry name" value="Putative DNA-binding domain"/>
    <property type="match status" value="1"/>
</dbReference>
<feature type="region of interest" description="Disordered" evidence="3">
    <location>
        <begin position="217"/>
        <end position="239"/>
    </location>
</feature>
<dbReference type="PANTHER" id="PTHR30204:SF93">
    <property type="entry name" value="HTH MERR-TYPE DOMAIN-CONTAINING PROTEIN"/>
    <property type="match status" value="1"/>
</dbReference>
<dbReference type="PANTHER" id="PTHR30204">
    <property type="entry name" value="REDOX-CYCLING DRUG-SENSING TRANSCRIPTIONAL ACTIVATOR SOXR"/>
    <property type="match status" value="1"/>
</dbReference>
<keyword evidence="2" id="KW-0175">Coiled coil</keyword>
<dbReference type="SMART" id="SM00422">
    <property type="entry name" value="HTH_MERR"/>
    <property type="match status" value="1"/>
</dbReference>